<dbReference type="PRINTS" id="PR00171">
    <property type="entry name" value="SUGRTRNSPORT"/>
</dbReference>
<feature type="domain" description="Major facilitator superfamily (MFS) profile" evidence="11">
    <location>
        <begin position="30"/>
        <end position="508"/>
    </location>
</feature>
<name>A0ABC8TMI5_9AQUA</name>
<dbReference type="PROSITE" id="PS00216">
    <property type="entry name" value="SUGAR_TRANSPORT_1"/>
    <property type="match status" value="1"/>
</dbReference>
<dbReference type="InterPro" id="IPR005828">
    <property type="entry name" value="MFS_sugar_transport-like"/>
</dbReference>
<dbReference type="PANTHER" id="PTHR23500">
    <property type="entry name" value="SOLUTE CARRIER FAMILY 2, FACILITATED GLUCOSE TRANSPORTER"/>
    <property type="match status" value="1"/>
</dbReference>
<dbReference type="Pfam" id="PF00083">
    <property type="entry name" value="Sugar_tr"/>
    <property type="match status" value="2"/>
</dbReference>
<keyword evidence="4" id="KW-0762">Sugar transport</keyword>
<accession>A0ABC8TMI5</accession>
<dbReference type="CDD" id="cd17361">
    <property type="entry name" value="MFS_STP"/>
    <property type="match status" value="1"/>
</dbReference>
<feature type="transmembrane region" description="Helical" evidence="10">
    <location>
        <begin position="417"/>
        <end position="436"/>
    </location>
</feature>
<sequence length="508" mass="54937">MAGGSFAPAGVAKERAGQYQRTVTCYVIVACVVAAVGGSLFGYDIGISGGVTSMDGFLEKFFPTVYRNKNRAHENNYCKYNNQGLAAFTSSLYLAGLVSSIVASPITRKYGRRASIICGGLSFIVGATLDSSAVNLTMLILGRIMLGFGIGFGNQVLVCSGLAQVDCHVIKLGVLFKIGSKFKLYAQAVPLYLSEMAPTHLRGGLNMMFQLATTLGIFTANMINYGTQKLEPWGWRLSLGLAAAPAFLMAVGGLLLPETPNSLIERGSKEKGRKILEKIRGTENVHAELQDIVDASELANSIQHPFRNILERHNRPQLVMAIFMPTFQILTGINSILFYAPVLFSTMGFGRNASLYSSALTGAVLASSTVVSIATVDRWGRRALLIGGGIQMIICQVIVAIILGVKFSGDKELSKGFSVLVVVVICLFVAAFGWSWGPLGWTVPSEIFPLETRSAGQSITVAGVPIEEMVFLWRKHWFWKKIVPSYPEDNESNTNNNSASVAITEHIH</sequence>
<proteinExistence type="inferred from homology"/>
<evidence type="ECO:0000256" key="2">
    <source>
        <dbReference type="ARBA" id="ARBA00010992"/>
    </source>
</evidence>
<feature type="transmembrane region" description="Helical" evidence="10">
    <location>
        <begin position="23"/>
        <end position="43"/>
    </location>
</feature>
<evidence type="ECO:0000259" key="11">
    <source>
        <dbReference type="PROSITE" id="PS50850"/>
    </source>
</evidence>
<dbReference type="GO" id="GO:0016020">
    <property type="term" value="C:membrane"/>
    <property type="evidence" value="ECO:0007669"/>
    <property type="project" value="UniProtKB-SubCell"/>
</dbReference>
<evidence type="ECO:0000256" key="7">
    <source>
        <dbReference type="ARBA" id="ARBA00022989"/>
    </source>
</evidence>
<reference evidence="12 13" key="1">
    <citation type="submission" date="2024-02" db="EMBL/GenBank/DDBJ databases">
        <authorList>
            <person name="Vignale AGUSTIN F."/>
            <person name="Sosa J E."/>
            <person name="Modenutti C."/>
        </authorList>
    </citation>
    <scope>NUCLEOTIDE SEQUENCE [LARGE SCALE GENOMIC DNA]</scope>
</reference>
<evidence type="ECO:0000256" key="10">
    <source>
        <dbReference type="SAM" id="Phobius"/>
    </source>
</evidence>
<keyword evidence="5 10" id="KW-0812">Transmembrane</keyword>
<evidence type="ECO:0000256" key="3">
    <source>
        <dbReference type="ARBA" id="ARBA00022448"/>
    </source>
</evidence>
<dbReference type="InterPro" id="IPR036259">
    <property type="entry name" value="MFS_trans_sf"/>
</dbReference>
<evidence type="ECO:0000256" key="1">
    <source>
        <dbReference type="ARBA" id="ARBA00004141"/>
    </source>
</evidence>
<feature type="transmembrane region" description="Helical" evidence="10">
    <location>
        <begin position="383"/>
        <end position="405"/>
    </location>
</feature>
<dbReference type="InterPro" id="IPR045262">
    <property type="entry name" value="STP/PLT_plant"/>
</dbReference>
<evidence type="ECO:0000256" key="6">
    <source>
        <dbReference type="ARBA" id="ARBA00022847"/>
    </source>
</evidence>
<dbReference type="InterPro" id="IPR020846">
    <property type="entry name" value="MFS_dom"/>
</dbReference>
<evidence type="ECO:0000256" key="5">
    <source>
        <dbReference type="ARBA" id="ARBA00022692"/>
    </source>
</evidence>
<dbReference type="GO" id="GO:0015293">
    <property type="term" value="F:symporter activity"/>
    <property type="evidence" value="ECO:0007669"/>
    <property type="project" value="UniProtKB-KW"/>
</dbReference>
<keyword evidence="8 10" id="KW-0472">Membrane</keyword>
<evidence type="ECO:0000256" key="4">
    <source>
        <dbReference type="ARBA" id="ARBA00022597"/>
    </source>
</evidence>
<evidence type="ECO:0000256" key="8">
    <source>
        <dbReference type="ARBA" id="ARBA00023136"/>
    </source>
</evidence>
<evidence type="ECO:0000313" key="13">
    <source>
        <dbReference type="Proteomes" id="UP001642360"/>
    </source>
</evidence>
<dbReference type="AlphaFoldDB" id="A0ABC8TMI5"/>
<feature type="transmembrane region" description="Helical" evidence="10">
    <location>
        <begin position="114"/>
        <end position="134"/>
    </location>
</feature>
<comment type="similarity">
    <text evidence="2">Belongs to the major facilitator superfamily. Sugar transporter (TC 2.A.1.1) family.</text>
</comment>
<feature type="transmembrane region" description="Helical" evidence="10">
    <location>
        <begin position="318"/>
        <end position="342"/>
    </location>
</feature>
<keyword evidence="13" id="KW-1185">Reference proteome</keyword>
<dbReference type="PANTHER" id="PTHR23500:SF109">
    <property type="entry name" value="SUGAR TRANSPORT PROTEIN 7"/>
    <property type="match status" value="1"/>
</dbReference>
<organism evidence="12 13">
    <name type="scientific">Ilex paraguariensis</name>
    <name type="common">yerba mate</name>
    <dbReference type="NCBI Taxonomy" id="185542"/>
    <lineage>
        <taxon>Eukaryota</taxon>
        <taxon>Viridiplantae</taxon>
        <taxon>Streptophyta</taxon>
        <taxon>Embryophyta</taxon>
        <taxon>Tracheophyta</taxon>
        <taxon>Spermatophyta</taxon>
        <taxon>Magnoliopsida</taxon>
        <taxon>eudicotyledons</taxon>
        <taxon>Gunneridae</taxon>
        <taxon>Pentapetalae</taxon>
        <taxon>asterids</taxon>
        <taxon>campanulids</taxon>
        <taxon>Aquifoliales</taxon>
        <taxon>Aquifoliaceae</taxon>
        <taxon>Ilex</taxon>
    </lineage>
</organism>
<feature type="transmembrane region" description="Helical" evidence="10">
    <location>
        <begin position="235"/>
        <end position="256"/>
    </location>
</feature>
<comment type="subcellular location">
    <subcellularLocation>
        <location evidence="1">Membrane</location>
        <topology evidence="1">Multi-pass membrane protein</topology>
    </subcellularLocation>
</comment>
<evidence type="ECO:0000256" key="9">
    <source>
        <dbReference type="ARBA" id="ARBA00044504"/>
    </source>
</evidence>
<keyword evidence="6" id="KW-0769">Symport</keyword>
<dbReference type="InterPro" id="IPR003663">
    <property type="entry name" value="Sugar/inositol_transpt"/>
</dbReference>
<feature type="transmembrane region" description="Helical" evidence="10">
    <location>
        <begin position="354"/>
        <end position="376"/>
    </location>
</feature>
<dbReference type="InterPro" id="IPR005829">
    <property type="entry name" value="Sugar_transporter_CS"/>
</dbReference>
<dbReference type="InterPro" id="IPR044778">
    <property type="entry name" value="MFS_STP/MST-like_plant"/>
</dbReference>
<dbReference type="EMBL" id="CAUOFW020005541">
    <property type="protein sequence ID" value="CAK9170646.1"/>
    <property type="molecule type" value="Genomic_DNA"/>
</dbReference>
<dbReference type="Proteomes" id="UP001642360">
    <property type="component" value="Unassembled WGS sequence"/>
</dbReference>
<evidence type="ECO:0000313" key="12">
    <source>
        <dbReference type="EMBL" id="CAK9170646.1"/>
    </source>
</evidence>
<dbReference type="PROSITE" id="PS50850">
    <property type="entry name" value="MFS"/>
    <property type="match status" value="1"/>
</dbReference>
<feature type="transmembrane region" description="Helical" evidence="10">
    <location>
        <begin position="204"/>
        <end position="223"/>
    </location>
</feature>
<comment type="caution">
    <text evidence="12">The sequence shown here is derived from an EMBL/GenBank/DDBJ whole genome shotgun (WGS) entry which is preliminary data.</text>
</comment>
<keyword evidence="7 10" id="KW-1133">Transmembrane helix</keyword>
<keyword evidence="3" id="KW-0813">Transport</keyword>
<comment type="similarity">
    <text evidence="9">Belongs to the major facilitator superfamily. Phosphate:H(+) symporter (TC 2.A.1.9) family.</text>
</comment>
<feature type="transmembrane region" description="Helical" evidence="10">
    <location>
        <begin position="84"/>
        <end position="102"/>
    </location>
</feature>
<gene>
    <name evidence="12" type="ORF">ILEXP_LOCUS40142</name>
</gene>
<dbReference type="SUPFAM" id="SSF103473">
    <property type="entry name" value="MFS general substrate transporter"/>
    <property type="match status" value="2"/>
</dbReference>
<feature type="transmembrane region" description="Helical" evidence="10">
    <location>
        <begin position="140"/>
        <end position="163"/>
    </location>
</feature>
<dbReference type="Gene3D" id="1.20.1250.20">
    <property type="entry name" value="MFS general substrate transporter like domains"/>
    <property type="match status" value="1"/>
</dbReference>
<protein>
    <recommendedName>
        <fullName evidence="11">Major facilitator superfamily (MFS) profile domain-containing protein</fullName>
    </recommendedName>
</protein>